<gene>
    <name evidence="2" type="ORF">CH63R_12063</name>
</gene>
<dbReference type="RefSeq" id="XP_018153878.1">
    <property type="nucleotide sequence ID" value="XM_018307037.1"/>
</dbReference>
<comment type="caution">
    <text evidence="2">The sequence shown here is derived from an EMBL/GenBank/DDBJ whole genome shotgun (WGS) entry which is preliminary data.</text>
</comment>
<dbReference type="VEuPathDB" id="FungiDB:CH63R_12063"/>
<organism evidence="2 3">
    <name type="scientific">Colletotrichum higginsianum (strain IMI 349063)</name>
    <name type="common">Crucifer anthracnose fungus</name>
    <dbReference type="NCBI Taxonomy" id="759273"/>
    <lineage>
        <taxon>Eukaryota</taxon>
        <taxon>Fungi</taxon>
        <taxon>Dikarya</taxon>
        <taxon>Ascomycota</taxon>
        <taxon>Pezizomycotina</taxon>
        <taxon>Sordariomycetes</taxon>
        <taxon>Hypocreomycetidae</taxon>
        <taxon>Glomerellales</taxon>
        <taxon>Glomerellaceae</taxon>
        <taxon>Colletotrichum</taxon>
        <taxon>Colletotrichum destructivum species complex</taxon>
    </lineage>
</organism>
<protein>
    <submittedName>
        <fullName evidence="2">Uncharacterized protein</fullName>
    </submittedName>
</protein>
<reference evidence="3" key="1">
    <citation type="journal article" date="2017" name="BMC Genomics">
        <title>Gapless genome assembly of Colletotrichum higginsianum reveals chromosome structure and association of transposable elements with secondary metabolite gene clusters.</title>
        <authorList>
            <person name="Dallery J.-F."/>
            <person name="Lapalu N."/>
            <person name="Zampounis A."/>
            <person name="Pigne S."/>
            <person name="Luyten I."/>
            <person name="Amselem J."/>
            <person name="Wittenberg A.H.J."/>
            <person name="Zhou S."/>
            <person name="de Queiroz M.V."/>
            <person name="Robin G.P."/>
            <person name="Auger A."/>
            <person name="Hainaut M."/>
            <person name="Henrissat B."/>
            <person name="Kim K.-T."/>
            <person name="Lee Y.-H."/>
            <person name="Lespinet O."/>
            <person name="Schwartz D.C."/>
            <person name="Thon M.R."/>
            <person name="O'Connell R.J."/>
        </authorList>
    </citation>
    <scope>NUCLEOTIDE SEQUENCE [LARGE SCALE GENOMIC DNA]</scope>
    <source>
        <strain evidence="3">IMI 349063</strain>
    </source>
</reference>
<dbReference type="EMBL" id="LTAN01000008">
    <property type="protein sequence ID" value="OBR05360.1"/>
    <property type="molecule type" value="Genomic_DNA"/>
</dbReference>
<keyword evidence="1" id="KW-0812">Transmembrane</keyword>
<dbReference type="Proteomes" id="UP000092177">
    <property type="component" value="Chromosome 8"/>
</dbReference>
<dbReference type="GeneID" id="28871144"/>
<evidence type="ECO:0000313" key="3">
    <source>
        <dbReference type="Proteomes" id="UP000092177"/>
    </source>
</evidence>
<keyword evidence="1" id="KW-1133">Transmembrane helix</keyword>
<evidence type="ECO:0000313" key="2">
    <source>
        <dbReference type="EMBL" id="OBR05360.1"/>
    </source>
</evidence>
<evidence type="ECO:0000256" key="1">
    <source>
        <dbReference type="SAM" id="Phobius"/>
    </source>
</evidence>
<name>A0A1B7Y029_COLHI</name>
<feature type="transmembrane region" description="Helical" evidence="1">
    <location>
        <begin position="27"/>
        <end position="49"/>
    </location>
</feature>
<keyword evidence="1" id="KW-0472">Membrane</keyword>
<dbReference type="AlphaFoldDB" id="A0A1B7Y029"/>
<sequence>MGTESDYQALPSGEDVEFVSRRRKQTLWTSIFAGLFFVQSAAVWGLLWANFRPNTAILTGASVQSIPVFDTDYYQDEMQGWVPYITKAFNNHIRPDRHNERYIIEFEDGEPEYVGEPRPEIDGAWEEILSGA</sequence>
<dbReference type="KEGG" id="chig:CH63R_12063"/>
<accession>A0A1B7Y029</accession>
<proteinExistence type="predicted"/>
<keyword evidence="3" id="KW-1185">Reference proteome</keyword>